<evidence type="ECO:0000313" key="10">
    <source>
        <dbReference type="Proteomes" id="UP000032233"/>
    </source>
</evidence>
<reference evidence="9 10" key="1">
    <citation type="submission" date="2013-11" db="EMBL/GenBank/DDBJ databases">
        <title>Metagenomic analysis of a methanogenic consortium involved in long chain n-alkane degradation.</title>
        <authorList>
            <person name="Davidova I.A."/>
            <person name="Callaghan A.V."/>
            <person name="Wawrik B."/>
            <person name="Pruitt S."/>
            <person name="Marks C."/>
            <person name="Duncan K.E."/>
            <person name="Suflita J.M."/>
        </authorList>
    </citation>
    <scope>NUCLEOTIDE SEQUENCE [LARGE SCALE GENOMIC DNA]</scope>
    <source>
        <strain evidence="9 10">SPR</strain>
    </source>
</reference>
<comment type="subcellular location">
    <subcellularLocation>
        <location evidence="1">Membrane</location>
        <topology evidence="1">Multi-pass membrane protein</topology>
    </subcellularLocation>
</comment>
<feature type="transmembrane region" description="Helical" evidence="8">
    <location>
        <begin position="302"/>
        <end position="322"/>
    </location>
</feature>
<feature type="transmembrane region" description="Helical" evidence="8">
    <location>
        <begin position="343"/>
        <end position="365"/>
    </location>
</feature>
<dbReference type="RefSeq" id="WP_044349863.1">
    <property type="nucleotide sequence ID" value="NZ_AZAC01000019.1"/>
</dbReference>
<dbReference type="AlphaFoldDB" id="A0A0D2GDQ3"/>
<evidence type="ECO:0000256" key="6">
    <source>
        <dbReference type="ARBA" id="ARBA00023136"/>
    </source>
</evidence>
<dbReference type="Pfam" id="PF02133">
    <property type="entry name" value="Transp_cyt_pur"/>
    <property type="match status" value="1"/>
</dbReference>
<evidence type="ECO:0000256" key="4">
    <source>
        <dbReference type="ARBA" id="ARBA00022692"/>
    </source>
</evidence>
<keyword evidence="10" id="KW-1185">Reference proteome</keyword>
<evidence type="ECO:0000256" key="1">
    <source>
        <dbReference type="ARBA" id="ARBA00004141"/>
    </source>
</evidence>
<evidence type="ECO:0000313" key="9">
    <source>
        <dbReference type="EMBL" id="KIX13062.1"/>
    </source>
</evidence>
<dbReference type="InterPro" id="IPR001248">
    <property type="entry name" value="Pur-cyt_permease"/>
</dbReference>
<dbReference type="Gene3D" id="1.10.4160.10">
    <property type="entry name" value="Hydantoin permease"/>
    <property type="match status" value="1"/>
</dbReference>
<dbReference type="Proteomes" id="UP000032233">
    <property type="component" value="Unassembled WGS sequence"/>
</dbReference>
<protein>
    <recommendedName>
        <fullName evidence="11">Cytosine permease</fullName>
    </recommendedName>
</protein>
<evidence type="ECO:0000256" key="7">
    <source>
        <dbReference type="PIRNR" id="PIRNR002744"/>
    </source>
</evidence>
<comment type="similarity">
    <text evidence="2 7">Belongs to the purine-cytosine permease (2.A.39) family.</text>
</comment>
<dbReference type="InterPro" id="IPR026030">
    <property type="entry name" value="Pur-cyt_permease_Fcy2/21/22"/>
</dbReference>
<keyword evidence="3 7" id="KW-0813">Transport</keyword>
<feature type="transmembrane region" description="Helical" evidence="8">
    <location>
        <begin position="69"/>
        <end position="90"/>
    </location>
</feature>
<dbReference type="STRING" id="1429043.X474_15975"/>
<gene>
    <name evidence="9" type="ORF">X474_15975</name>
</gene>
<evidence type="ECO:0000256" key="2">
    <source>
        <dbReference type="ARBA" id="ARBA00008974"/>
    </source>
</evidence>
<feature type="transmembrane region" description="Helical" evidence="8">
    <location>
        <begin position="218"/>
        <end position="235"/>
    </location>
</feature>
<feature type="transmembrane region" description="Helical" evidence="8">
    <location>
        <begin position="454"/>
        <end position="471"/>
    </location>
</feature>
<evidence type="ECO:0000256" key="8">
    <source>
        <dbReference type="SAM" id="Phobius"/>
    </source>
</evidence>
<keyword evidence="6 7" id="KW-0472">Membrane</keyword>
<dbReference type="PIRSF" id="PIRSF002744">
    <property type="entry name" value="Pur-cyt_permease"/>
    <property type="match status" value="1"/>
</dbReference>
<comment type="caution">
    <text evidence="9">The sequence shown here is derived from an EMBL/GenBank/DDBJ whole genome shotgun (WGS) entry which is preliminary data.</text>
</comment>
<feature type="transmembrane region" description="Helical" evidence="8">
    <location>
        <begin position="255"/>
        <end position="282"/>
    </location>
</feature>
<evidence type="ECO:0008006" key="11">
    <source>
        <dbReference type="Google" id="ProtNLM"/>
    </source>
</evidence>
<dbReference type="OrthoDB" id="9780088at2"/>
<evidence type="ECO:0000256" key="3">
    <source>
        <dbReference type="ARBA" id="ARBA00022448"/>
    </source>
</evidence>
<proteinExistence type="inferred from homology"/>
<dbReference type="GO" id="GO:0022857">
    <property type="term" value="F:transmembrane transporter activity"/>
    <property type="evidence" value="ECO:0007669"/>
    <property type="project" value="InterPro"/>
</dbReference>
<feature type="transmembrane region" description="Helical" evidence="8">
    <location>
        <begin position="39"/>
        <end position="63"/>
    </location>
</feature>
<dbReference type="PANTHER" id="PTHR31806:SF1">
    <property type="entry name" value="PURINE-CYTOSINE PERMEASE FCY2-RELATED"/>
    <property type="match status" value="1"/>
</dbReference>
<feature type="transmembrane region" description="Helical" evidence="8">
    <location>
        <begin position="181"/>
        <end position="198"/>
    </location>
</feature>
<name>A0A0D2GDQ3_9BACT</name>
<sequence>MDATVDVKDISQIDQVGKIEENDLEPIALKHRHGSPKDLFGMWIGANTNYVVMLNGVLMITLGLSFSQAIWAILIGNLLGCTMLGLSSIFGPRTGTAGIATSRAPFGHLGALIPTFISTISVLGWFSINSVVATRGLEELFHLVGLPQDMWVMWVCLGLVLFGEILLAIYGHATIIKAEQWIAVVLGIMFIGLFLFVLPNVNWSHATTVVEADGVTGWGTWLLAMGIIFSYPISWTNFASDYSRYFHPDVSWKKVAFYAGAGQCTALIVTEFIGICLGVALVSHVGEMPDDPVNILPKLLPTWFFAIFMIALVLGCVATNVPNGYTAGLSLLALRLPLKRVQGVLVIGAATLLFRIATLLYGDFFTLYEEWLIYIIIWTCPWVSILLVDYHLRDANYDARELTVWGKGEYWYGTGIFWPAMVSFIAGMAVSLLFTNSSLYASPFMLEYFGGADLSYFAGIGVSAGMYYLWARNNPMYKRAKELGKSVFPEASE</sequence>
<dbReference type="EMBL" id="AZAC01000019">
    <property type="protein sequence ID" value="KIX13062.1"/>
    <property type="molecule type" value="Genomic_DNA"/>
</dbReference>
<dbReference type="InParanoid" id="A0A0D2GDQ3"/>
<keyword evidence="5 8" id="KW-1133">Transmembrane helix</keyword>
<organism evidence="9 10">
    <name type="scientific">Dethiosulfatarculus sandiegensis</name>
    <dbReference type="NCBI Taxonomy" id="1429043"/>
    <lineage>
        <taxon>Bacteria</taxon>
        <taxon>Pseudomonadati</taxon>
        <taxon>Thermodesulfobacteriota</taxon>
        <taxon>Desulfarculia</taxon>
        <taxon>Desulfarculales</taxon>
        <taxon>Desulfarculaceae</taxon>
        <taxon>Dethiosulfatarculus</taxon>
    </lineage>
</organism>
<feature type="transmembrane region" description="Helical" evidence="8">
    <location>
        <begin position="111"/>
        <end position="131"/>
    </location>
</feature>
<feature type="transmembrane region" description="Helical" evidence="8">
    <location>
        <begin position="410"/>
        <end position="434"/>
    </location>
</feature>
<dbReference type="PANTHER" id="PTHR31806">
    <property type="entry name" value="PURINE-CYTOSINE PERMEASE FCY2-RELATED"/>
    <property type="match status" value="1"/>
</dbReference>
<feature type="transmembrane region" description="Helical" evidence="8">
    <location>
        <begin position="151"/>
        <end position="169"/>
    </location>
</feature>
<dbReference type="GO" id="GO:0005886">
    <property type="term" value="C:plasma membrane"/>
    <property type="evidence" value="ECO:0007669"/>
    <property type="project" value="TreeGrafter"/>
</dbReference>
<feature type="transmembrane region" description="Helical" evidence="8">
    <location>
        <begin position="371"/>
        <end position="390"/>
    </location>
</feature>
<keyword evidence="4 8" id="KW-0812">Transmembrane</keyword>
<evidence type="ECO:0000256" key="5">
    <source>
        <dbReference type="ARBA" id="ARBA00022989"/>
    </source>
</evidence>
<accession>A0A0D2GDQ3</accession>